<reference evidence="3 4" key="1">
    <citation type="journal article" date="2017" name="Curr. Biol.">
        <title>Genome architecture and evolution of a unichromosomal asexual nematode.</title>
        <authorList>
            <person name="Fradin H."/>
            <person name="Zegar C."/>
            <person name="Gutwein M."/>
            <person name="Lucas J."/>
            <person name="Kovtun M."/>
            <person name="Corcoran D."/>
            <person name="Baugh L.R."/>
            <person name="Kiontke K."/>
            <person name="Gunsalus K."/>
            <person name="Fitch D.H."/>
            <person name="Piano F."/>
        </authorList>
    </citation>
    <scope>NUCLEOTIDE SEQUENCE [LARGE SCALE GENOMIC DNA]</scope>
    <source>
        <strain evidence="3">PF1309</strain>
    </source>
</reference>
<name>A0A2A2KQX3_9BILA</name>
<evidence type="ECO:0000256" key="2">
    <source>
        <dbReference type="SAM" id="SignalP"/>
    </source>
</evidence>
<evidence type="ECO:0000313" key="3">
    <source>
        <dbReference type="EMBL" id="PAV76217.1"/>
    </source>
</evidence>
<feature type="chain" id="PRO_5013330882" description="Spondin domain-containing protein" evidence="2">
    <location>
        <begin position="19"/>
        <end position="229"/>
    </location>
</feature>
<proteinExistence type="predicted"/>
<evidence type="ECO:0000256" key="1">
    <source>
        <dbReference type="SAM" id="MobiDB-lite"/>
    </source>
</evidence>
<feature type="compositionally biased region" description="Basic residues" evidence="1">
    <location>
        <begin position="122"/>
        <end position="135"/>
    </location>
</feature>
<dbReference type="EMBL" id="LIAE01007927">
    <property type="protein sequence ID" value="PAV76217.1"/>
    <property type="molecule type" value="Genomic_DNA"/>
</dbReference>
<sequence>MRNRTLLFLFSFLVVVISMELNQHARKVREIIAVWENGMSKLISWFPTEDEPEPPVFTTKAVVVAKRSLATSPATEKSTTKAIPARTILTTLTVATLPTQARTLRPATLAPTTEPVPPTPVRRTRSIHTMRRPVPRPHASLPHWRKPKPFAKPPKAAPRRPAPPHPIRPFPPAPVRPFRPRQPVDHGDHPPGIRPPKGIALTLNLAKLKDFKTVAFRLLHRKRIVHRHV</sequence>
<organism evidence="3 4">
    <name type="scientific">Diploscapter pachys</name>
    <dbReference type="NCBI Taxonomy" id="2018661"/>
    <lineage>
        <taxon>Eukaryota</taxon>
        <taxon>Metazoa</taxon>
        <taxon>Ecdysozoa</taxon>
        <taxon>Nematoda</taxon>
        <taxon>Chromadorea</taxon>
        <taxon>Rhabditida</taxon>
        <taxon>Rhabditina</taxon>
        <taxon>Rhabditomorpha</taxon>
        <taxon>Rhabditoidea</taxon>
        <taxon>Rhabditidae</taxon>
        <taxon>Diploscapter</taxon>
    </lineage>
</organism>
<feature type="compositionally biased region" description="Basic and acidic residues" evidence="1">
    <location>
        <begin position="182"/>
        <end position="191"/>
    </location>
</feature>
<feature type="region of interest" description="Disordered" evidence="1">
    <location>
        <begin position="102"/>
        <end position="196"/>
    </location>
</feature>
<keyword evidence="4" id="KW-1185">Reference proteome</keyword>
<evidence type="ECO:0000313" key="4">
    <source>
        <dbReference type="Proteomes" id="UP000218231"/>
    </source>
</evidence>
<keyword evidence="2" id="KW-0732">Signal</keyword>
<evidence type="ECO:0008006" key="5">
    <source>
        <dbReference type="Google" id="ProtNLM"/>
    </source>
</evidence>
<dbReference type="AlphaFoldDB" id="A0A2A2KQX3"/>
<accession>A0A2A2KQX3</accession>
<comment type="caution">
    <text evidence="3">The sequence shown here is derived from an EMBL/GenBank/DDBJ whole genome shotgun (WGS) entry which is preliminary data.</text>
</comment>
<dbReference type="OrthoDB" id="5876575at2759"/>
<feature type="compositionally biased region" description="Pro residues" evidence="1">
    <location>
        <begin position="150"/>
        <end position="177"/>
    </location>
</feature>
<protein>
    <recommendedName>
        <fullName evidence="5">Spondin domain-containing protein</fullName>
    </recommendedName>
</protein>
<dbReference type="Proteomes" id="UP000218231">
    <property type="component" value="Unassembled WGS sequence"/>
</dbReference>
<feature type="signal peptide" evidence="2">
    <location>
        <begin position="1"/>
        <end position="18"/>
    </location>
</feature>
<gene>
    <name evidence="3" type="ORF">WR25_17558</name>
</gene>